<dbReference type="RefSeq" id="WP_012377224.1">
    <property type="nucleotide sequence ID" value="NC_010571.1"/>
</dbReference>
<reference evidence="2 3" key="1">
    <citation type="journal article" date="2011" name="J. Bacteriol.">
        <title>Genome sequence of the verrucomicrobium Opitutus terrae PB90-1, an abundant inhabitant of rice paddy soil ecosystems.</title>
        <authorList>
            <person name="van Passel M.W."/>
            <person name="Kant R."/>
            <person name="Palva A."/>
            <person name="Copeland A."/>
            <person name="Lucas S."/>
            <person name="Lapidus A."/>
            <person name="Glavina del Rio T."/>
            <person name="Pitluck S."/>
            <person name="Goltsman E."/>
            <person name="Clum A."/>
            <person name="Sun H."/>
            <person name="Schmutz J."/>
            <person name="Larimer F.W."/>
            <person name="Land M.L."/>
            <person name="Hauser L."/>
            <person name="Kyrpides N."/>
            <person name="Mikhailova N."/>
            <person name="Richardson P.P."/>
            <person name="Janssen P.H."/>
            <person name="de Vos W.M."/>
            <person name="Smidt H."/>
        </authorList>
    </citation>
    <scope>NUCLEOTIDE SEQUENCE [LARGE SCALE GENOMIC DNA]</scope>
    <source>
        <strain evidence="3">DSM 11246 / JCM 15787 / PB90-1</strain>
    </source>
</reference>
<accession>B1ZPY9</accession>
<proteinExistence type="predicted"/>
<keyword evidence="3" id="KW-1185">Reference proteome</keyword>
<evidence type="ECO:0000313" key="3">
    <source>
        <dbReference type="Proteomes" id="UP000007013"/>
    </source>
</evidence>
<dbReference type="OrthoDB" id="9967998at2"/>
<evidence type="ECO:0000256" key="1">
    <source>
        <dbReference type="SAM" id="SignalP"/>
    </source>
</evidence>
<organism evidence="2 3">
    <name type="scientific">Opitutus terrae (strain DSM 11246 / JCM 15787 / PB90-1)</name>
    <dbReference type="NCBI Taxonomy" id="452637"/>
    <lineage>
        <taxon>Bacteria</taxon>
        <taxon>Pseudomonadati</taxon>
        <taxon>Verrucomicrobiota</taxon>
        <taxon>Opitutia</taxon>
        <taxon>Opitutales</taxon>
        <taxon>Opitutaceae</taxon>
        <taxon>Opitutus</taxon>
    </lineage>
</organism>
<dbReference type="EMBL" id="CP001032">
    <property type="protein sequence ID" value="ACB77710.1"/>
    <property type="molecule type" value="Genomic_DNA"/>
</dbReference>
<name>B1ZPY9_OPITP</name>
<protein>
    <submittedName>
        <fullName evidence="2">Uncharacterized protein</fullName>
    </submittedName>
</protein>
<feature type="chain" id="PRO_5002772584" evidence="1">
    <location>
        <begin position="27"/>
        <end position="120"/>
    </location>
</feature>
<keyword evidence="1" id="KW-0732">Signal</keyword>
<feature type="signal peptide" evidence="1">
    <location>
        <begin position="1"/>
        <end position="26"/>
    </location>
</feature>
<dbReference type="Proteomes" id="UP000007013">
    <property type="component" value="Chromosome"/>
</dbReference>
<evidence type="ECO:0000313" key="2">
    <source>
        <dbReference type="EMBL" id="ACB77710.1"/>
    </source>
</evidence>
<sequence>MKTQRNPIILAALILGAITAPSVVFAVTNTARDGSAAQAPACTDARLVTVTKTKPAWHNGRGPLTTVALGQKLECTSCDKPMVAMKPSGHNARGAMAPVEIRGKHDCTKGGCGTAVASKN</sequence>
<dbReference type="AlphaFoldDB" id="B1ZPY9"/>
<dbReference type="HOGENOM" id="CLU_2047307_0_0_0"/>
<dbReference type="KEGG" id="ote:Oter_4439"/>
<gene>
    <name evidence="2" type="ordered locus">Oter_4439</name>
</gene>